<dbReference type="CDD" id="cd06261">
    <property type="entry name" value="TM_PBP2"/>
    <property type="match status" value="1"/>
</dbReference>
<comment type="similarity">
    <text evidence="7">Belongs to the binding-protein-dependent transport system permease family.</text>
</comment>
<evidence type="ECO:0000313" key="9">
    <source>
        <dbReference type="EMBL" id="RZU66523.1"/>
    </source>
</evidence>
<dbReference type="InterPro" id="IPR035906">
    <property type="entry name" value="MetI-like_sf"/>
</dbReference>
<accession>A0A4Q8AQW9</accession>
<dbReference type="GO" id="GO:0005886">
    <property type="term" value="C:plasma membrane"/>
    <property type="evidence" value="ECO:0007669"/>
    <property type="project" value="UniProtKB-SubCell"/>
</dbReference>
<feature type="transmembrane region" description="Helical" evidence="7">
    <location>
        <begin position="181"/>
        <end position="206"/>
    </location>
</feature>
<evidence type="ECO:0000256" key="3">
    <source>
        <dbReference type="ARBA" id="ARBA00022475"/>
    </source>
</evidence>
<feature type="transmembrane region" description="Helical" evidence="7">
    <location>
        <begin position="240"/>
        <end position="261"/>
    </location>
</feature>
<evidence type="ECO:0000313" key="10">
    <source>
        <dbReference type="Proteomes" id="UP000291483"/>
    </source>
</evidence>
<evidence type="ECO:0000256" key="5">
    <source>
        <dbReference type="ARBA" id="ARBA00022989"/>
    </source>
</evidence>
<gene>
    <name evidence="9" type="ORF">EV379_2881</name>
</gene>
<protein>
    <submittedName>
        <fullName evidence="9">Carbohydrate ABC transporter membrane protein 2 (CUT1 family)</fullName>
    </submittedName>
</protein>
<keyword evidence="5 7" id="KW-1133">Transmembrane helix</keyword>
<dbReference type="Proteomes" id="UP000291483">
    <property type="component" value="Unassembled WGS sequence"/>
</dbReference>
<dbReference type="Gene3D" id="1.10.3720.10">
    <property type="entry name" value="MetI-like"/>
    <property type="match status" value="1"/>
</dbReference>
<evidence type="ECO:0000256" key="4">
    <source>
        <dbReference type="ARBA" id="ARBA00022692"/>
    </source>
</evidence>
<dbReference type="InterPro" id="IPR000515">
    <property type="entry name" value="MetI-like"/>
</dbReference>
<dbReference type="RefSeq" id="WP_242616390.1">
    <property type="nucleotide sequence ID" value="NZ_SHLC01000001.1"/>
</dbReference>
<dbReference type="Pfam" id="PF00528">
    <property type="entry name" value="BPD_transp_1"/>
    <property type="match status" value="1"/>
</dbReference>
<sequence length="275" mass="29775">MKTASPTRLALTYTGLIVITVVMLLPFVWLFFGSFKTQSEFFSNPGAWFPEAFQLGNYVELFISGGFGGYMSNSIIVAVAVVAGNVLFSAMAGYALAKLRFRGKGFVFPLVIVSMIVPYVALFVPQFVIVVQMGLVNTLTAIALPLLVMPLSVFIMRQFAHAVPFELMEAARLDGAGESRIFFRIFLPLSGPGLATVGILSFLAAWNNFLWPLVVAQSQDTYTAPVGLAVASQASNTLNFGVMLAGSMIVLLPILILFLFLQKYFIQGVATAGLK</sequence>
<dbReference type="PANTHER" id="PTHR43744">
    <property type="entry name" value="ABC TRANSPORTER PERMEASE PROTEIN MG189-RELATED-RELATED"/>
    <property type="match status" value="1"/>
</dbReference>
<dbReference type="AlphaFoldDB" id="A0A4Q8AQW9"/>
<keyword evidence="10" id="KW-1185">Reference proteome</keyword>
<keyword evidence="2 7" id="KW-0813">Transport</keyword>
<feature type="transmembrane region" description="Helical" evidence="7">
    <location>
        <begin position="12"/>
        <end position="32"/>
    </location>
</feature>
<feature type="transmembrane region" description="Helical" evidence="7">
    <location>
        <begin position="106"/>
        <end position="129"/>
    </location>
</feature>
<name>A0A4Q8AQW9_9MICO</name>
<comment type="subcellular location">
    <subcellularLocation>
        <location evidence="1 7">Cell membrane</location>
        <topology evidence="1 7">Multi-pass membrane protein</topology>
    </subcellularLocation>
</comment>
<proteinExistence type="inferred from homology"/>
<evidence type="ECO:0000256" key="6">
    <source>
        <dbReference type="ARBA" id="ARBA00023136"/>
    </source>
</evidence>
<feature type="domain" description="ABC transmembrane type-1" evidence="8">
    <location>
        <begin position="71"/>
        <end position="261"/>
    </location>
</feature>
<evidence type="ECO:0000256" key="7">
    <source>
        <dbReference type="RuleBase" id="RU363032"/>
    </source>
</evidence>
<keyword evidence="3" id="KW-1003">Cell membrane</keyword>
<evidence type="ECO:0000256" key="2">
    <source>
        <dbReference type="ARBA" id="ARBA00022448"/>
    </source>
</evidence>
<comment type="caution">
    <text evidence="9">The sequence shown here is derived from an EMBL/GenBank/DDBJ whole genome shotgun (WGS) entry which is preliminary data.</text>
</comment>
<reference evidence="9 10" key="1">
    <citation type="submission" date="2019-02" db="EMBL/GenBank/DDBJ databases">
        <title>Sequencing the genomes of 1000 actinobacteria strains.</title>
        <authorList>
            <person name="Klenk H.-P."/>
        </authorList>
    </citation>
    <scope>NUCLEOTIDE SEQUENCE [LARGE SCALE GENOMIC DNA]</scope>
    <source>
        <strain evidence="9 10">DSM 18319</strain>
    </source>
</reference>
<dbReference type="EMBL" id="SHLC01000001">
    <property type="protein sequence ID" value="RZU66523.1"/>
    <property type="molecule type" value="Genomic_DNA"/>
</dbReference>
<dbReference type="PROSITE" id="PS50928">
    <property type="entry name" value="ABC_TM1"/>
    <property type="match status" value="1"/>
</dbReference>
<dbReference type="GO" id="GO:0055085">
    <property type="term" value="P:transmembrane transport"/>
    <property type="evidence" value="ECO:0007669"/>
    <property type="project" value="InterPro"/>
</dbReference>
<organism evidence="9 10">
    <name type="scientific">Microterricola gilva</name>
    <dbReference type="NCBI Taxonomy" id="393267"/>
    <lineage>
        <taxon>Bacteria</taxon>
        <taxon>Bacillati</taxon>
        <taxon>Actinomycetota</taxon>
        <taxon>Actinomycetes</taxon>
        <taxon>Micrococcales</taxon>
        <taxon>Microbacteriaceae</taxon>
        <taxon>Microterricola</taxon>
    </lineage>
</organism>
<evidence type="ECO:0000256" key="1">
    <source>
        <dbReference type="ARBA" id="ARBA00004651"/>
    </source>
</evidence>
<keyword evidence="6 7" id="KW-0472">Membrane</keyword>
<evidence type="ECO:0000259" key="8">
    <source>
        <dbReference type="PROSITE" id="PS50928"/>
    </source>
</evidence>
<feature type="transmembrane region" description="Helical" evidence="7">
    <location>
        <begin position="135"/>
        <end position="160"/>
    </location>
</feature>
<feature type="transmembrane region" description="Helical" evidence="7">
    <location>
        <begin position="75"/>
        <end position="97"/>
    </location>
</feature>
<dbReference type="SUPFAM" id="SSF161098">
    <property type="entry name" value="MetI-like"/>
    <property type="match status" value="1"/>
</dbReference>
<keyword evidence="4 7" id="KW-0812">Transmembrane</keyword>
<dbReference type="PANTHER" id="PTHR43744:SF12">
    <property type="entry name" value="ABC TRANSPORTER PERMEASE PROTEIN MG189-RELATED"/>
    <property type="match status" value="1"/>
</dbReference>